<dbReference type="HOGENOM" id="CLU_187342_0_0_2"/>
<reference evidence="1 2" key="1">
    <citation type="journal article" date="2010" name="Stand. Genomic Sci.">
        <title>Complete genome sequence of Ignisphaera aggregans type strain (AQ1.S1).</title>
        <authorList>
            <person name="Goker M."/>
            <person name="Held B."/>
            <person name="Lapidus A."/>
            <person name="Nolan M."/>
            <person name="Spring S."/>
            <person name="Yasawong M."/>
            <person name="Lucas S."/>
            <person name="Glavina Del Rio T."/>
            <person name="Tice H."/>
            <person name="Cheng J.F."/>
            <person name="Goodwin L."/>
            <person name="Tapia R."/>
            <person name="Pitluck S."/>
            <person name="Liolios K."/>
            <person name="Ivanova N."/>
            <person name="Mavromatis K."/>
            <person name="Mikhailova N."/>
            <person name="Pati A."/>
            <person name="Chen A."/>
            <person name="Palaniappan K."/>
            <person name="Brambilla E."/>
            <person name="Land M."/>
            <person name="Hauser L."/>
            <person name="Chang Y.J."/>
            <person name="Jeffries C.D."/>
            <person name="Brettin T."/>
            <person name="Detter J.C."/>
            <person name="Han C."/>
            <person name="Rohde M."/>
            <person name="Sikorski J."/>
            <person name="Woyke T."/>
            <person name="Bristow J."/>
            <person name="Eisen J.A."/>
            <person name="Markowitz V."/>
            <person name="Hugenholtz P."/>
            <person name="Kyrpides N.C."/>
            <person name="Klenk H.P."/>
        </authorList>
    </citation>
    <scope>NUCLEOTIDE SEQUENCE [LARGE SCALE GENOMIC DNA]</scope>
    <source>
        <strain evidence="2">DSM 17230 / JCM 13409 / AQ1.S1</strain>
    </source>
</reference>
<dbReference type="Proteomes" id="UP000001304">
    <property type="component" value="Chromosome"/>
</dbReference>
<dbReference type="BioCyc" id="IAGG583356:GHAH-1188-MONOMER"/>
<dbReference type="EMBL" id="CP002098">
    <property type="protein sequence ID" value="ADM28017.1"/>
    <property type="molecule type" value="Genomic_DNA"/>
</dbReference>
<name>E0SP90_IGNAA</name>
<gene>
    <name evidence="1" type="ordered locus">Igag_1211</name>
</gene>
<evidence type="ECO:0000313" key="2">
    <source>
        <dbReference type="Proteomes" id="UP000001304"/>
    </source>
</evidence>
<dbReference type="STRING" id="583356.Igag_1211"/>
<organism evidence="1 2">
    <name type="scientific">Ignisphaera aggregans (strain DSM 17230 / JCM 13409 / AQ1.S1)</name>
    <dbReference type="NCBI Taxonomy" id="583356"/>
    <lineage>
        <taxon>Archaea</taxon>
        <taxon>Thermoproteota</taxon>
        <taxon>Thermoprotei</taxon>
        <taxon>Desulfurococcales</taxon>
        <taxon>Desulfurococcaceae</taxon>
        <taxon>Ignisphaera</taxon>
    </lineage>
</organism>
<accession>E0SP90</accession>
<protein>
    <submittedName>
        <fullName evidence="1">Uncharacterized protein</fullName>
    </submittedName>
</protein>
<dbReference type="KEGG" id="iag:Igag_1211"/>
<evidence type="ECO:0000313" key="1">
    <source>
        <dbReference type="EMBL" id="ADM28017.1"/>
    </source>
</evidence>
<dbReference type="AlphaFoldDB" id="E0SP90"/>
<sequence>MEQTLSKKIRVREVEVRRIIGKKNVKNKTYSYEYYTLSLNLYVPRNIVERYGYEFVVIRDEDKGIITLMPKKLAEEQGIISK</sequence>
<keyword evidence="2" id="KW-1185">Reference proteome</keyword>
<proteinExistence type="predicted"/>